<name>A0A7W6NAK0_9HYPH</name>
<dbReference type="Proteomes" id="UP000547011">
    <property type="component" value="Unassembled WGS sequence"/>
</dbReference>
<evidence type="ECO:0000313" key="9">
    <source>
        <dbReference type="EMBL" id="MBB4051549.1"/>
    </source>
</evidence>
<evidence type="ECO:0000256" key="6">
    <source>
        <dbReference type="ARBA" id="ARBA00023136"/>
    </source>
</evidence>
<dbReference type="PROSITE" id="PS50928">
    <property type="entry name" value="ABC_TM1"/>
    <property type="match status" value="1"/>
</dbReference>
<evidence type="ECO:0000313" key="10">
    <source>
        <dbReference type="Proteomes" id="UP000547011"/>
    </source>
</evidence>
<keyword evidence="2 7" id="KW-0813">Transport</keyword>
<evidence type="ECO:0000256" key="4">
    <source>
        <dbReference type="ARBA" id="ARBA00022692"/>
    </source>
</evidence>
<evidence type="ECO:0000256" key="5">
    <source>
        <dbReference type="ARBA" id="ARBA00022989"/>
    </source>
</evidence>
<dbReference type="AlphaFoldDB" id="A0A7W6NAK0"/>
<feature type="transmembrane region" description="Helical" evidence="7">
    <location>
        <begin position="269"/>
        <end position="288"/>
    </location>
</feature>
<keyword evidence="3" id="KW-1003">Cell membrane</keyword>
<keyword evidence="4 7" id="KW-0812">Transmembrane</keyword>
<dbReference type="CDD" id="cd06261">
    <property type="entry name" value="TM_PBP2"/>
    <property type="match status" value="1"/>
</dbReference>
<dbReference type="GO" id="GO:0005886">
    <property type="term" value="C:plasma membrane"/>
    <property type="evidence" value="ECO:0007669"/>
    <property type="project" value="UniProtKB-SubCell"/>
</dbReference>
<feature type="domain" description="ABC transmembrane type-1" evidence="8">
    <location>
        <begin position="73"/>
        <end position="285"/>
    </location>
</feature>
<sequence>MSAASFSRGWPKYGALAVLLAPSLAGMAIFVMGPILGSLALSFSSWDMFADIEWIGIENYTKAVADPAVRTALGNTLLFILGYLPPVVSIGLGLALMLNRTFPGRTLFRAIYFVPVVTSWVAVSLVWKWLLNPEFGLINYGLSLLGVDGPGWLYDPQWAMAGIVLTSIWKDVGFIMVIYLAGLQEIPNNLYEAAEIDGIHPLQVFWRITLPLLAPTTFFVTTISLINSFQVFDQVWIMTEGGPAGATSVIMELIYKNAFRYYQMGYASAISWLLFAIIFAVTIAQHLLQRRWGATE</sequence>
<dbReference type="RefSeq" id="WP_183310297.1">
    <property type="nucleotide sequence ID" value="NZ_JACIEW010000002.1"/>
</dbReference>
<feature type="transmembrane region" description="Helical" evidence="7">
    <location>
        <begin position="158"/>
        <end position="183"/>
    </location>
</feature>
<dbReference type="InterPro" id="IPR051393">
    <property type="entry name" value="ABC_transporter_permease"/>
</dbReference>
<comment type="caution">
    <text evidence="9">The sequence shown here is derived from an EMBL/GenBank/DDBJ whole genome shotgun (WGS) entry which is preliminary data.</text>
</comment>
<evidence type="ECO:0000256" key="7">
    <source>
        <dbReference type="RuleBase" id="RU363032"/>
    </source>
</evidence>
<feature type="transmembrane region" description="Helical" evidence="7">
    <location>
        <begin position="77"/>
        <end position="98"/>
    </location>
</feature>
<dbReference type="SUPFAM" id="SSF161098">
    <property type="entry name" value="MetI-like"/>
    <property type="match status" value="1"/>
</dbReference>
<evidence type="ECO:0000256" key="2">
    <source>
        <dbReference type="ARBA" id="ARBA00022448"/>
    </source>
</evidence>
<comment type="subcellular location">
    <subcellularLocation>
        <location evidence="1 7">Cell membrane</location>
        <topology evidence="1 7">Multi-pass membrane protein</topology>
    </subcellularLocation>
</comment>
<dbReference type="PANTHER" id="PTHR30193:SF37">
    <property type="entry name" value="INNER MEMBRANE ABC TRANSPORTER PERMEASE PROTEIN YCJO"/>
    <property type="match status" value="1"/>
</dbReference>
<dbReference type="Gene3D" id="1.10.3720.10">
    <property type="entry name" value="MetI-like"/>
    <property type="match status" value="1"/>
</dbReference>
<reference evidence="9 10" key="1">
    <citation type="submission" date="2020-08" db="EMBL/GenBank/DDBJ databases">
        <title>Genomic Encyclopedia of Type Strains, Phase IV (KMG-IV): sequencing the most valuable type-strain genomes for metagenomic binning, comparative biology and taxonomic classification.</title>
        <authorList>
            <person name="Goeker M."/>
        </authorList>
    </citation>
    <scope>NUCLEOTIDE SEQUENCE [LARGE SCALE GENOMIC DNA]</scope>
    <source>
        <strain evidence="9 10">DSM 23447</strain>
    </source>
</reference>
<keyword evidence="9" id="KW-0762">Sugar transport</keyword>
<dbReference type="Pfam" id="PF00528">
    <property type="entry name" value="BPD_transp_1"/>
    <property type="match status" value="1"/>
</dbReference>
<dbReference type="PANTHER" id="PTHR30193">
    <property type="entry name" value="ABC TRANSPORTER PERMEASE PROTEIN"/>
    <property type="match status" value="1"/>
</dbReference>
<keyword evidence="5 7" id="KW-1133">Transmembrane helix</keyword>
<gene>
    <name evidence="9" type="ORF">GGR20_001185</name>
</gene>
<evidence type="ECO:0000256" key="3">
    <source>
        <dbReference type="ARBA" id="ARBA00022475"/>
    </source>
</evidence>
<keyword evidence="10" id="KW-1185">Reference proteome</keyword>
<feature type="transmembrane region" description="Helical" evidence="7">
    <location>
        <begin position="12"/>
        <end position="36"/>
    </location>
</feature>
<evidence type="ECO:0000256" key="1">
    <source>
        <dbReference type="ARBA" id="ARBA00004651"/>
    </source>
</evidence>
<dbReference type="GO" id="GO:0055085">
    <property type="term" value="P:transmembrane transport"/>
    <property type="evidence" value="ECO:0007669"/>
    <property type="project" value="InterPro"/>
</dbReference>
<dbReference type="EMBL" id="JACIEW010000002">
    <property type="protein sequence ID" value="MBB4051549.1"/>
    <property type="molecule type" value="Genomic_DNA"/>
</dbReference>
<comment type="similarity">
    <text evidence="7">Belongs to the binding-protein-dependent transport system permease family.</text>
</comment>
<evidence type="ECO:0000259" key="8">
    <source>
        <dbReference type="PROSITE" id="PS50928"/>
    </source>
</evidence>
<accession>A0A7W6NAK0</accession>
<proteinExistence type="inferred from homology"/>
<dbReference type="InterPro" id="IPR035906">
    <property type="entry name" value="MetI-like_sf"/>
</dbReference>
<feature type="transmembrane region" description="Helical" evidence="7">
    <location>
        <begin position="204"/>
        <end position="226"/>
    </location>
</feature>
<keyword evidence="6 7" id="KW-0472">Membrane</keyword>
<protein>
    <submittedName>
        <fullName evidence="9">Multiple sugar transport system permease protein</fullName>
    </submittedName>
</protein>
<dbReference type="InterPro" id="IPR000515">
    <property type="entry name" value="MetI-like"/>
</dbReference>
<organism evidence="9 10">
    <name type="scientific">Devosia subaequoris</name>
    <dbReference type="NCBI Taxonomy" id="395930"/>
    <lineage>
        <taxon>Bacteria</taxon>
        <taxon>Pseudomonadati</taxon>
        <taxon>Pseudomonadota</taxon>
        <taxon>Alphaproteobacteria</taxon>
        <taxon>Hyphomicrobiales</taxon>
        <taxon>Devosiaceae</taxon>
        <taxon>Devosia</taxon>
    </lineage>
</organism>
<feature type="transmembrane region" description="Helical" evidence="7">
    <location>
        <begin position="110"/>
        <end position="130"/>
    </location>
</feature>